<dbReference type="Pfam" id="PF00534">
    <property type="entry name" value="Glycos_transf_1"/>
    <property type="match status" value="1"/>
</dbReference>
<keyword evidence="1" id="KW-0328">Glycosyltransferase</keyword>
<dbReference type="SUPFAM" id="SSF53756">
    <property type="entry name" value="UDP-Glycosyltransferase/glycogen phosphorylase"/>
    <property type="match status" value="1"/>
</dbReference>
<keyword evidence="2 4" id="KW-0808">Transferase</keyword>
<organism evidence="4 5">
    <name type="scientific">Prosthecobacter vanneervenii</name>
    <dbReference type="NCBI Taxonomy" id="48466"/>
    <lineage>
        <taxon>Bacteria</taxon>
        <taxon>Pseudomonadati</taxon>
        <taxon>Verrucomicrobiota</taxon>
        <taxon>Verrucomicrobiia</taxon>
        <taxon>Verrucomicrobiales</taxon>
        <taxon>Verrucomicrobiaceae</taxon>
        <taxon>Prosthecobacter</taxon>
    </lineage>
</organism>
<proteinExistence type="predicted"/>
<gene>
    <name evidence="4" type="ORF">HNQ65_001283</name>
</gene>
<dbReference type="Gene3D" id="3.40.50.2000">
    <property type="entry name" value="Glycogen Phosphorylase B"/>
    <property type="match status" value="2"/>
</dbReference>
<keyword evidence="5" id="KW-1185">Reference proteome</keyword>
<comment type="caution">
    <text evidence="4">The sequence shown here is derived from an EMBL/GenBank/DDBJ whole genome shotgun (WGS) entry which is preliminary data.</text>
</comment>
<accession>A0A7W8DJ67</accession>
<evidence type="ECO:0000256" key="1">
    <source>
        <dbReference type="ARBA" id="ARBA00022676"/>
    </source>
</evidence>
<name>A0A7W8DJ67_9BACT</name>
<dbReference type="EMBL" id="JACHIG010000002">
    <property type="protein sequence ID" value="MBB5031715.1"/>
    <property type="molecule type" value="Genomic_DNA"/>
</dbReference>
<feature type="domain" description="Glycosyl transferase family 1" evidence="3">
    <location>
        <begin position="221"/>
        <end position="369"/>
    </location>
</feature>
<evidence type="ECO:0000313" key="5">
    <source>
        <dbReference type="Proteomes" id="UP000590740"/>
    </source>
</evidence>
<protein>
    <submittedName>
        <fullName evidence="4">Glycosyltransferase involved in cell wall biosynthesis</fullName>
    </submittedName>
</protein>
<evidence type="ECO:0000256" key="2">
    <source>
        <dbReference type="ARBA" id="ARBA00022679"/>
    </source>
</evidence>
<dbReference type="Proteomes" id="UP000590740">
    <property type="component" value="Unassembled WGS sequence"/>
</dbReference>
<dbReference type="GO" id="GO:0016757">
    <property type="term" value="F:glycosyltransferase activity"/>
    <property type="evidence" value="ECO:0007669"/>
    <property type="project" value="UniProtKB-KW"/>
</dbReference>
<reference evidence="4 5" key="1">
    <citation type="submission" date="2020-08" db="EMBL/GenBank/DDBJ databases">
        <title>Genomic Encyclopedia of Type Strains, Phase IV (KMG-IV): sequencing the most valuable type-strain genomes for metagenomic binning, comparative biology and taxonomic classification.</title>
        <authorList>
            <person name="Goeker M."/>
        </authorList>
    </citation>
    <scope>NUCLEOTIDE SEQUENCE [LARGE SCALE GENOMIC DNA]</scope>
    <source>
        <strain evidence="4 5">DSM 12252</strain>
    </source>
</reference>
<dbReference type="CDD" id="cd03801">
    <property type="entry name" value="GT4_PimA-like"/>
    <property type="match status" value="1"/>
</dbReference>
<evidence type="ECO:0000259" key="3">
    <source>
        <dbReference type="Pfam" id="PF00534"/>
    </source>
</evidence>
<dbReference type="PANTHER" id="PTHR12526">
    <property type="entry name" value="GLYCOSYLTRANSFERASE"/>
    <property type="match status" value="1"/>
</dbReference>
<dbReference type="AlphaFoldDB" id="A0A7W8DJ67"/>
<dbReference type="InterPro" id="IPR001296">
    <property type="entry name" value="Glyco_trans_1"/>
</dbReference>
<dbReference type="PANTHER" id="PTHR12526:SF510">
    <property type="entry name" value="D-INOSITOL 3-PHOSPHATE GLYCOSYLTRANSFERASE"/>
    <property type="match status" value="1"/>
</dbReference>
<evidence type="ECO:0000313" key="4">
    <source>
        <dbReference type="EMBL" id="MBB5031715.1"/>
    </source>
</evidence>
<sequence length="422" mass="46785">MKIAATGYVSEQAGSVASANALLLRALLDAGHEVDFFSKPSFVDPRPCVGEHEGFRFVSTDNVGPDRFRARVQHLPIIGFLACRVDSGTYSRLLLQNISREHKQRRYDLCLWLGDYAPGRVKNLPMISFAQGPPGTDARSIISRFSEILRLAGLKRALPWYVLALVRLSPAGLPPLRHSDHIIVGSRQSQKMLHEHYGVSPERTSALPYPIDLNMFRQPAEATQPGTDLRVVWLGRIIPRKRLDLFLQGLELAIRQGLRVKATIVGGIGFVPGYEKMIESFPFPDRLRWIKSLPRTEVPALLHQHDVLAQPSDEENFGSSVAEAQACGLRSIVGHTNGNSAYLCERDIHLEDDRPESFSKALIQMAAKTDQDTSASRAVAELHFDISRVAASLTQILRHVVDQTSPRDMVTAGTGTNQLAHL</sequence>
<dbReference type="RefSeq" id="WP_184338649.1">
    <property type="nucleotide sequence ID" value="NZ_JACHIG010000002.1"/>
</dbReference>